<comment type="caution">
    <text evidence="10">The sequence shown here is derived from an EMBL/GenBank/DDBJ whole genome shotgun (WGS) entry which is preliminary data.</text>
</comment>
<dbReference type="GO" id="GO:0006260">
    <property type="term" value="P:DNA replication"/>
    <property type="evidence" value="ECO:0007669"/>
    <property type="project" value="UniProtKB-KW"/>
</dbReference>
<keyword evidence="5 7" id="KW-0378">Hydrolase</keyword>
<keyword evidence="7" id="KW-0255">Endonuclease</keyword>
<evidence type="ECO:0000256" key="3">
    <source>
        <dbReference type="ARBA" id="ARBA00013365"/>
    </source>
</evidence>
<accession>A0A562RJM2</accession>
<dbReference type="PANTHER" id="PTHR30337:SF0">
    <property type="entry name" value="NUCLEASE SBCCD SUBUNIT D"/>
    <property type="match status" value="1"/>
</dbReference>
<dbReference type="AlphaFoldDB" id="A0A562RJM2"/>
<dbReference type="InterPro" id="IPR004593">
    <property type="entry name" value="SbcD"/>
</dbReference>
<dbReference type="InterPro" id="IPR041796">
    <property type="entry name" value="Mre11_N"/>
</dbReference>
<protein>
    <recommendedName>
        <fullName evidence="3 7">Nuclease SbcCD subunit D</fullName>
    </recommendedName>
</protein>
<feature type="domain" description="Nuclease SbcCD subunit D C-terminal" evidence="9">
    <location>
        <begin position="300"/>
        <end position="396"/>
    </location>
</feature>
<dbReference type="EMBL" id="VLLC01000020">
    <property type="protein sequence ID" value="TWI68616.1"/>
    <property type="molecule type" value="Genomic_DNA"/>
</dbReference>
<dbReference type="Pfam" id="PF00149">
    <property type="entry name" value="Metallophos"/>
    <property type="match status" value="1"/>
</dbReference>
<dbReference type="GO" id="GO:0004519">
    <property type="term" value="F:endonuclease activity"/>
    <property type="evidence" value="ECO:0007669"/>
    <property type="project" value="UniProtKB-KW"/>
</dbReference>
<evidence type="ECO:0000256" key="2">
    <source>
        <dbReference type="ARBA" id="ARBA00011322"/>
    </source>
</evidence>
<dbReference type="InterPro" id="IPR026843">
    <property type="entry name" value="SbcD_C"/>
</dbReference>
<dbReference type="Gene3D" id="3.60.21.10">
    <property type="match status" value="1"/>
</dbReference>
<organism evidence="10 11">
    <name type="scientific">Desulfobotulus alkaliphilus</name>
    <dbReference type="NCBI Taxonomy" id="622671"/>
    <lineage>
        <taxon>Bacteria</taxon>
        <taxon>Pseudomonadati</taxon>
        <taxon>Thermodesulfobacteriota</taxon>
        <taxon>Desulfobacteria</taxon>
        <taxon>Desulfobacterales</taxon>
        <taxon>Desulfobacteraceae</taxon>
        <taxon>Desulfobotulus</taxon>
    </lineage>
</organism>
<keyword evidence="7" id="KW-0235">DNA replication</keyword>
<dbReference type="InterPro" id="IPR050535">
    <property type="entry name" value="DNA_Repair-Maintenance_Comp"/>
</dbReference>
<comment type="similarity">
    <text evidence="1 7">Belongs to the SbcD family.</text>
</comment>
<keyword evidence="11" id="KW-1185">Reference proteome</keyword>
<dbReference type="Proteomes" id="UP000318307">
    <property type="component" value="Unassembled WGS sequence"/>
</dbReference>
<dbReference type="GO" id="GO:0008408">
    <property type="term" value="F:3'-5' exonuclease activity"/>
    <property type="evidence" value="ECO:0007669"/>
    <property type="project" value="InterPro"/>
</dbReference>
<evidence type="ECO:0000259" key="9">
    <source>
        <dbReference type="Pfam" id="PF12320"/>
    </source>
</evidence>
<sequence length="425" mass="46349">MKILHTSDWHLGRTLYNQQRYEEFEAFLLWLGKLIHAEAVDILLISGDVFDTRTPSHRAQALYYRFLCEMAQGSCRHVVVTGGNHDSASFLNAPREILHALNVHVVGEVTGSPEDEILILHAGKKDDGNGESAFPDTAVICAVPFLKDRDVRVSEAGESADDKQASLLAGIRKHYAEVSVLAEKKRSLLAAEAQKPERAFPLIVMGHLFAAGGKSVEGDGVRDLYVGSLAHVSADIFPESADYVALGHLHSAQKVGGSDFVRYSGSPLAMGFGETRREKSVCLVTFGDSGPALSLVPVPVFQKLERIQGGWDGIAGRIAELSLGASDAWLEVLYTGKELMGDLRQALDEAVKGSSMSILCVKNRQISEQILEKGRAEETLADLDVQEVFDRCLEAHGIPEDQRADLQQDFSEILFALAEEGRPVS</sequence>
<evidence type="ECO:0000313" key="10">
    <source>
        <dbReference type="EMBL" id="TWI68616.1"/>
    </source>
</evidence>
<dbReference type="Gene3D" id="3.30.160.720">
    <property type="match status" value="1"/>
</dbReference>
<evidence type="ECO:0000256" key="4">
    <source>
        <dbReference type="ARBA" id="ARBA00022722"/>
    </source>
</evidence>
<dbReference type="InterPro" id="IPR004843">
    <property type="entry name" value="Calcineurin-like_PHP"/>
</dbReference>
<reference evidence="10 11" key="1">
    <citation type="submission" date="2019-07" db="EMBL/GenBank/DDBJ databases">
        <title>Genome sequencing of 100 strains of the haloalkaliphilic chemolithoautotrophic sulfur-oxidizing bacterium Thioalkalivibrio.</title>
        <authorList>
            <person name="Muyzer G."/>
        </authorList>
    </citation>
    <scope>NUCLEOTIDE SEQUENCE [LARGE SCALE GENOMIC DNA]</scope>
    <source>
        <strain evidence="10 11">ASO4-4</strain>
    </source>
</reference>
<feature type="domain" description="Calcineurin-like phosphoesterase" evidence="8">
    <location>
        <begin position="1"/>
        <end position="211"/>
    </location>
</feature>
<dbReference type="RefSeq" id="WP_144685562.1">
    <property type="nucleotide sequence ID" value="NZ_VLLC01000020.1"/>
</dbReference>
<keyword evidence="7" id="KW-0233">DNA recombination</keyword>
<dbReference type="GO" id="GO:0006310">
    <property type="term" value="P:DNA recombination"/>
    <property type="evidence" value="ECO:0007669"/>
    <property type="project" value="UniProtKB-KW"/>
</dbReference>
<dbReference type="CDD" id="cd00840">
    <property type="entry name" value="MPP_Mre11_N"/>
    <property type="match status" value="1"/>
</dbReference>
<dbReference type="OrthoDB" id="9773856at2"/>
<dbReference type="PANTHER" id="PTHR30337">
    <property type="entry name" value="COMPONENT OF ATP-DEPENDENT DSDNA EXONUCLEASE"/>
    <property type="match status" value="1"/>
</dbReference>
<evidence type="ECO:0000259" key="8">
    <source>
        <dbReference type="Pfam" id="PF00149"/>
    </source>
</evidence>
<evidence type="ECO:0000256" key="5">
    <source>
        <dbReference type="ARBA" id="ARBA00022801"/>
    </source>
</evidence>
<evidence type="ECO:0000256" key="6">
    <source>
        <dbReference type="ARBA" id="ARBA00022839"/>
    </source>
</evidence>
<comment type="subunit">
    <text evidence="2 7">Heterodimer of SbcC and SbcD.</text>
</comment>
<dbReference type="InterPro" id="IPR029052">
    <property type="entry name" value="Metallo-depent_PP-like"/>
</dbReference>
<evidence type="ECO:0000313" key="11">
    <source>
        <dbReference type="Proteomes" id="UP000318307"/>
    </source>
</evidence>
<evidence type="ECO:0000256" key="7">
    <source>
        <dbReference type="RuleBase" id="RU363069"/>
    </source>
</evidence>
<dbReference type="SUPFAM" id="SSF56300">
    <property type="entry name" value="Metallo-dependent phosphatases"/>
    <property type="match status" value="1"/>
</dbReference>
<name>A0A562RJM2_9BACT</name>
<comment type="function">
    <text evidence="7">SbcCD cleaves DNA hairpin structures. These structures can inhibit DNA replication and are intermediates in certain DNA recombination reactions. The complex acts as a 3'-&gt;5' double strand exonuclease that can open hairpins. It also has a 5' single-strand endonuclease activity.</text>
</comment>
<evidence type="ECO:0000256" key="1">
    <source>
        <dbReference type="ARBA" id="ARBA00010555"/>
    </source>
</evidence>
<proteinExistence type="inferred from homology"/>
<keyword evidence="4 7" id="KW-0540">Nuclease</keyword>
<dbReference type="NCBIfam" id="TIGR00619">
    <property type="entry name" value="sbcd"/>
    <property type="match status" value="1"/>
</dbReference>
<gene>
    <name evidence="7" type="primary">sbcD</name>
    <name evidence="10" type="ORF">LZ24_02452</name>
</gene>
<keyword evidence="6 7" id="KW-0269">Exonuclease</keyword>
<dbReference type="Pfam" id="PF12320">
    <property type="entry name" value="SbcD_C"/>
    <property type="match status" value="1"/>
</dbReference>